<evidence type="ECO:0000256" key="2">
    <source>
        <dbReference type="SAM" id="Phobius"/>
    </source>
</evidence>
<feature type="transmembrane region" description="Helical" evidence="2">
    <location>
        <begin position="48"/>
        <end position="67"/>
    </location>
</feature>
<dbReference type="PANTHER" id="PTHR48098:SF6">
    <property type="entry name" value="FERRI-BACILLIBACTIN ESTERASE BESA"/>
    <property type="match status" value="1"/>
</dbReference>
<organism evidence="3">
    <name type="scientific">freshwater metagenome</name>
    <dbReference type="NCBI Taxonomy" id="449393"/>
    <lineage>
        <taxon>unclassified sequences</taxon>
        <taxon>metagenomes</taxon>
        <taxon>ecological metagenomes</taxon>
    </lineage>
</organism>
<protein>
    <submittedName>
        <fullName evidence="3">Unannotated protein</fullName>
    </submittedName>
</protein>
<reference evidence="3" key="1">
    <citation type="submission" date="2020-05" db="EMBL/GenBank/DDBJ databases">
        <authorList>
            <person name="Chiriac C."/>
            <person name="Salcher M."/>
            <person name="Ghai R."/>
            <person name="Kavagutti S V."/>
        </authorList>
    </citation>
    <scope>NUCLEOTIDE SEQUENCE</scope>
</reference>
<dbReference type="InterPro" id="IPR050583">
    <property type="entry name" value="Mycobacterial_A85_antigen"/>
</dbReference>
<dbReference type="Pfam" id="PF00756">
    <property type="entry name" value="Esterase"/>
    <property type="match status" value="1"/>
</dbReference>
<dbReference type="EMBL" id="CAEZSH010000132">
    <property type="protein sequence ID" value="CAB4544955.1"/>
    <property type="molecule type" value="Genomic_DNA"/>
</dbReference>
<feature type="transmembrane region" description="Helical" evidence="2">
    <location>
        <begin position="7"/>
        <end position="28"/>
    </location>
</feature>
<keyword evidence="2" id="KW-0472">Membrane</keyword>
<proteinExistence type="predicted"/>
<accession>A0A6J6C1Q4</accession>
<evidence type="ECO:0000256" key="1">
    <source>
        <dbReference type="SAM" id="MobiDB-lite"/>
    </source>
</evidence>
<dbReference type="InterPro" id="IPR021362">
    <property type="entry name" value="DUF2834"/>
</dbReference>
<name>A0A6J6C1Q4_9ZZZZ</name>
<feature type="region of interest" description="Disordered" evidence="1">
    <location>
        <begin position="375"/>
        <end position="394"/>
    </location>
</feature>
<dbReference type="SUPFAM" id="SSF53474">
    <property type="entry name" value="alpha/beta-Hydrolases"/>
    <property type="match status" value="1"/>
</dbReference>
<dbReference type="Pfam" id="PF11196">
    <property type="entry name" value="DUF2834"/>
    <property type="match status" value="1"/>
</dbReference>
<evidence type="ECO:0000313" key="3">
    <source>
        <dbReference type="EMBL" id="CAB4544955.1"/>
    </source>
</evidence>
<keyword evidence="2" id="KW-0812">Transmembrane</keyword>
<feature type="transmembrane region" description="Helical" evidence="2">
    <location>
        <begin position="79"/>
        <end position="99"/>
    </location>
</feature>
<dbReference type="InterPro" id="IPR029058">
    <property type="entry name" value="AB_hydrolase_fold"/>
</dbReference>
<dbReference type="Gene3D" id="3.40.50.1820">
    <property type="entry name" value="alpha/beta hydrolase"/>
    <property type="match status" value="1"/>
</dbReference>
<dbReference type="PANTHER" id="PTHR48098">
    <property type="entry name" value="ENTEROCHELIN ESTERASE-RELATED"/>
    <property type="match status" value="1"/>
</dbReference>
<sequence>MKAQRRTIATYFFVIAIIGLVTAWYFNFLAVLGREDYLADGFTSNVDWVYSLDLLIGGIAGMTLIVIEGRRLGMKNLWAYIALGFVTAFAFVFPLFLGMRELRLRRIELAGGKLKRYVFDEHNVVVWVPSDVDATTPVLVMNDGHNLFDPATSTFGATWGILDALRDRKPGGPRIRGDRKPLIIGVTYLRGDGSIRAVEYGPTDIWAKHPELLEHLPAEWSRTGADGNAYHELIAHKILPTVAAEFGVELTRERTAIGGSSMGALTSLYGLAKHPDVYGTALAYSTHWPIGGNALVDAYIEILPPAGSHRIWSDGGTIELDALYLPYQRYFAQRMAAKGYREGVDYIEASYPNTGHSELWWAGRVEHPINWWLDPNEPKSTPDKPTTWVGKSQD</sequence>
<dbReference type="InterPro" id="IPR000801">
    <property type="entry name" value="Esterase-like"/>
</dbReference>
<gene>
    <name evidence="3" type="ORF">UFOPK1410_00905</name>
</gene>
<keyword evidence="2" id="KW-1133">Transmembrane helix</keyword>
<dbReference type="AlphaFoldDB" id="A0A6J6C1Q4"/>